<evidence type="ECO:0000313" key="13">
    <source>
        <dbReference type="Proteomes" id="UP000177370"/>
    </source>
</evidence>
<proteinExistence type="predicted"/>
<dbReference type="Pfam" id="PF00005">
    <property type="entry name" value="ABC_tran"/>
    <property type="match status" value="1"/>
</dbReference>
<accession>A0A1F6V7C5</accession>
<dbReference type="PROSITE" id="PS00211">
    <property type="entry name" value="ABC_TRANSPORTER_1"/>
    <property type="match status" value="1"/>
</dbReference>
<dbReference type="GO" id="GO:0016887">
    <property type="term" value="F:ATP hydrolysis activity"/>
    <property type="evidence" value="ECO:0007669"/>
    <property type="project" value="InterPro"/>
</dbReference>
<dbReference type="GO" id="GO:0034040">
    <property type="term" value="F:ATPase-coupled lipid transmembrane transporter activity"/>
    <property type="evidence" value="ECO:0007669"/>
    <property type="project" value="TreeGrafter"/>
</dbReference>
<dbReference type="EMBL" id="MFTP01000017">
    <property type="protein sequence ID" value="OGI65515.1"/>
    <property type="molecule type" value="Genomic_DNA"/>
</dbReference>
<dbReference type="PROSITE" id="PS50893">
    <property type="entry name" value="ABC_TRANSPORTER_2"/>
    <property type="match status" value="1"/>
</dbReference>
<dbReference type="AlphaFoldDB" id="A0A1F6V7C5"/>
<dbReference type="SUPFAM" id="SSF52540">
    <property type="entry name" value="P-loop containing nucleoside triphosphate hydrolases"/>
    <property type="match status" value="1"/>
</dbReference>
<evidence type="ECO:0000256" key="5">
    <source>
        <dbReference type="ARBA" id="ARBA00022741"/>
    </source>
</evidence>
<dbReference type="Gene3D" id="3.40.50.300">
    <property type="entry name" value="P-loop containing nucleotide triphosphate hydrolases"/>
    <property type="match status" value="1"/>
</dbReference>
<dbReference type="GO" id="GO:0140359">
    <property type="term" value="F:ABC-type transporter activity"/>
    <property type="evidence" value="ECO:0007669"/>
    <property type="project" value="InterPro"/>
</dbReference>
<feature type="transmembrane region" description="Helical" evidence="9">
    <location>
        <begin position="260"/>
        <end position="285"/>
    </location>
</feature>
<evidence type="ECO:0000256" key="7">
    <source>
        <dbReference type="ARBA" id="ARBA00022989"/>
    </source>
</evidence>
<keyword evidence="3" id="KW-1003">Cell membrane</keyword>
<comment type="caution">
    <text evidence="12">The sequence shown here is derived from an EMBL/GenBank/DDBJ whole genome shotgun (WGS) entry which is preliminary data.</text>
</comment>
<reference evidence="12 13" key="1">
    <citation type="journal article" date="2016" name="Nat. Commun.">
        <title>Thousands of microbial genomes shed light on interconnected biogeochemical processes in an aquifer system.</title>
        <authorList>
            <person name="Anantharaman K."/>
            <person name="Brown C.T."/>
            <person name="Hug L.A."/>
            <person name="Sharon I."/>
            <person name="Castelle C.J."/>
            <person name="Probst A.J."/>
            <person name="Thomas B.C."/>
            <person name="Singh A."/>
            <person name="Wilkins M.J."/>
            <person name="Karaoz U."/>
            <person name="Brodie E.L."/>
            <person name="Williams K.H."/>
            <person name="Hubbard S.S."/>
            <person name="Banfield J.F."/>
        </authorList>
    </citation>
    <scope>NUCLEOTIDE SEQUENCE [LARGE SCALE GENOMIC DNA]</scope>
</reference>
<feature type="transmembrane region" description="Helical" evidence="9">
    <location>
        <begin position="132"/>
        <end position="155"/>
    </location>
</feature>
<dbReference type="Proteomes" id="UP000177370">
    <property type="component" value="Unassembled WGS sequence"/>
</dbReference>
<dbReference type="SUPFAM" id="SSF90123">
    <property type="entry name" value="ABC transporter transmembrane region"/>
    <property type="match status" value="1"/>
</dbReference>
<dbReference type="FunFam" id="3.40.50.300:FF:000221">
    <property type="entry name" value="Multidrug ABC transporter ATP-binding protein"/>
    <property type="match status" value="1"/>
</dbReference>
<dbReference type="PROSITE" id="PS50929">
    <property type="entry name" value="ABC_TM1F"/>
    <property type="match status" value="1"/>
</dbReference>
<evidence type="ECO:0000256" key="6">
    <source>
        <dbReference type="ARBA" id="ARBA00022840"/>
    </source>
</evidence>
<dbReference type="GO" id="GO:0005524">
    <property type="term" value="F:ATP binding"/>
    <property type="evidence" value="ECO:0007669"/>
    <property type="project" value="UniProtKB-KW"/>
</dbReference>
<dbReference type="InterPro" id="IPR027417">
    <property type="entry name" value="P-loop_NTPase"/>
</dbReference>
<evidence type="ECO:0000259" key="10">
    <source>
        <dbReference type="PROSITE" id="PS50893"/>
    </source>
</evidence>
<evidence type="ECO:0000256" key="9">
    <source>
        <dbReference type="SAM" id="Phobius"/>
    </source>
</evidence>
<dbReference type="Pfam" id="PF00664">
    <property type="entry name" value="ABC_membrane"/>
    <property type="match status" value="1"/>
</dbReference>
<dbReference type="InterPro" id="IPR011527">
    <property type="entry name" value="ABC1_TM_dom"/>
</dbReference>
<feature type="domain" description="ABC transporter" evidence="10">
    <location>
        <begin position="337"/>
        <end position="573"/>
    </location>
</feature>
<gene>
    <name evidence="12" type="ORF">A2647_03495</name>
</gene>
<keyword evidence="2" id="KW-0813">Transport</keyword>
<dbReference type="InterPro" id="IPR003593">
    <property type="entry name" value="AAA+_ATPase"/>
</dbReference>
<sequence>MKILFNYLKKYWKLLVLALVLAAVNQIFSLLDPYIFRLILDDFATKFEQLSKSEFFTGVTILLLLSMGTNLVSRIAKNFQDFYVNTITQKLGAKMYTDGLAHSLKLPYQVFEDQRSGETLEKLQRVRSDTQVLITSFINVIFTTLIGFVFVIIYAFSVSSVIAVVYLAMVPILGLLSAFLSKKIKTVQIKIVAQTTALAGSTTESLRNIELVKSLGLSDSEIKRLNDTTNDILKLELEKVKYLRALSFLQGTTINFLRTVILFVMMYLVFTRVVTLGEFFSLWIYSFFLFNPLQELGNTVNSYREAEASLENFRIILHTEKEPVPKNPKAVGRLSKIAFNSVSFQHPSANRNALENVSFIGKSGETIAFVGPSGSGKTTLVKLLVGLYKPKTGKVLYNNVDITEADLEGMRSQIGLVTQDTQLFAGTIRDNLKFANPKATDEQILIALKKSSADSLMQRATDGLDTVIGEGGVKVSGGEKQRLSIARALLRDPKLLVFDEATSSLDSLTEEQITSTIRELSEQNHVTVIIAHRLSTVMHADTIYVLEKGTIVESGSHQALLDLRGLYSAMWRQQIGETS</sequence>
<dbReference type="PANTHER" id="PTHR24221:SF654">
    <property type="entry name" value="ATP-BINDING CASSETTE SUB-FAMILY B MEMBER 6"/>
    <property type="match status" value="1"/>
</dbReference>
<evidence type="ECO:0000256" key="4">
    <source>
        <dbReference type="ARBA" id="ARBA00022692"/>
    </source>
</evidence>
<feature type="transmembrane region" description="Helical" evidence="9">
    <location>
        <begin position="53"/>
        <end position="72"/>
    </location>
</feature>
<name>A0A1F6V7C5_9BACT</name>
<dbReference type="InterPro" id="IPR017871">
    <property type="entry name" value="ABC_transporter-like_CS"/>
</dbReference>
<keyword evidence="5" id="KW-0547">Nucleotide-binding</keyword>
<keyword evidence="7 9" id="KW-1133">Transmembrane helix</keyword>
<evidence type="ECO:0000313" key="12">
    <source>
        <dbReference type="EMBL" id="OGI65515.1"/>
    </source>
</evidence>
<evidence type="ECO:0000256" key="8">
    <source>
        <dbReference type="ARBA" id="ARBA00023136"/>
    </source>
</evidence>
<feature type="domain" description="ABC transmembrane type-1" evidence="11">
    <location>
        <begin position="16"/>
        <end position="305"/>
    </location>
</feature>
<evidence type="ECO:0000256" key="1">
    <source>
        <dbReference type="ARBA" id="ARBA00004651"/>
    </source>
</evidence>
<dbReference type="Gene3D" id="1.20.1560.10">
    <property type="entry name" value="ABC transporter type 1, transmembrane domain"/>
    <property type="match status" value="1"/>
</dbReference>
<protein>
    <submittedName>
        <fullName evidence="12">ABC transporter ATP-binding protein</fullName>
    </submittedName>
</protein>
<keyword evidence="8 9" id="KW-0472">Membrane</keyword>
<dbReference type="InterPro" id="IPR036640">
    <property type="entry name" value="ABC1_TM_sf"/>
</dbReference>
<keyword evidence="4 9" id="KW-0812">Transmembrane</keyword>
<feature type="transmembrane region" description="Helical" evidence="9">
    <location>
        <begin position="161"/>
        <end position="180"/>
    </location>
</feature>
<keyword evidence="6 12" id="KW-0067">ATP-binding</keyword>
<dbReference type="SMART" id="SM00382">
    <property type="entry name" value="AAA"/>
    <property type="match status" value="1"/>
</dbReference>
<evidence type="ECO:0000259" key="11">
    <source>
        <dbReference type="PROSITE" id="PS50929"/>
    </source>
</evidence>
<organism evidence="12 13">
    <name type="scientific">Candidatus Nomurabacteria bacterium RIFCSPHIGHO2_01_FULL_40_24b</name>
    <dbReference type="NCBI Taxonomy" id="1801739"/>
    <lineage>
        <taxon>Bacteria</taxon>
        <taxon>Candidatus Nomuraibacteriota</taxon>
    </lineage>
</organism>
<dbReference type="PANTHER" id="PTHR24221">
    <property type="entry name" value="ATP-BINDING CASSETTE SUB-FAMILY B"/>
    <property type="match status" value="1"/>
</dbReference>
<dbReference type="InterPro" id="IPR039421">
    <property type="entry name" value="Type_1_exporter"/>
</dbReference>
<dbReference type="InterPro" id="IPR003439">
    <property type="entry name" value="ABC_transporter-like_ATP-bd"/>
</dbReference>
<evidence type="ECO:0000256" key="3">
    <source>
        <dbReference type="ARBA" id="ARBA00022475"/>
    </source>
</evidence>
<evidence type="ECO:0000256" key="2">
    <source>
        <dbReference type="ARBA" id="ARBA00022448"/>
    </source>
</evidence>
<comment type="subcellular location">
    <subcellularLocation>
        <location evidence="1">Cell membrane</location>
        <topology evidence="1">Multi-pass membrane protein</topology>
    </subcellularLocation>
</comment>
<dbReference type="CDD" id="cd07346">
    <property type="entry name" value="ABC_6TM_exporters"/>
    <property type="match status" value="1"/>
</dbReference>
<dbReference type="GO" id="GO:0005886">
    <property type="term" value="C:plasma membrane"/>
    <property type="evidence" value="ECO:0007669"/>
    <property type="project" value="UniProtKB-SubCell"/>
</dbReference>